<accession>L0L366</accession>
<evidence type="ECO:0000313" key="1">
    <source>
        <dbReference type="EMBL" id="AGB50838.1"/>
    </source>
</evidence>
<dbReference type="RefSeq" id="WP_015313970.1">
    <property type="nucleotide sequence ID" value="NC_019972.1"/>
</dbReference>
<keyword evidence="2" id="KW-1185">Reference proteome</keyword>
<dbReference type="EMBL" id="CP003363">
    <property type="protein sequence ID" value="AGB50838.1"/>
    <property type="molecule type" value="Genomic_DNA"/>
</dbReference>
<dbReference type="HOGENOM" id="CLU_1006892_0_0_2"/>
<sequence length="276" mass="32050">MSELNIEDQWLLLSSRERSIIDTWIRKHIQIEHSNNTTNSIQNLHLFNAFPDYKKGNVIRENSEKEISFKCTCCNTQFHLNGEQNTLSIAILNHVFCKHYDQIFTNICHICDHSFDKDELIFSIDYGRIINGKFESSCEEPQYLCEGHIEEIDKLIESLRNQYVKNYPTESQCEKTGQKLDASSIEPYKGISIMINGKIFTLDVENDLGGKWIVWNNPIYIIRATPNYEIDGIPFQIENNGLVLHSTNYVGNITDIPTYLTMSRKFIEILLNNIET</sequence>
<gene>
    <name evidence="1" type="ordered locus">Metho_2709</name>
</gene>
<proteinExistence type="predicted"/>
<dbReference type="Proteomes" id="UP000010866">
    <property type="component" value="Plasmid pMETHO01"/>
</dbReference>
<geneLocation type="plasmid" evidence="1 2">
    <name>pMETHO01</name>
</geneLocation>
<reference evidence="2" key="1">
    <citation type="submission" date="2012-02" db="EMBL/GenBank/DDBJ databases">
        <title>Complete sequence of plasmid of Methanomethylovorans hollandica DSM 15978.</title>
        <authorList>
            <person name="Lucas S."/>
            <person name="Copeland A."/>
            <person name="Lapidus A."/>
            <person name="Glavina del Rio T."/>
            <person name="Dalin E."/>
            <person name="Tice H."/>
            <person name="Bruce D."/>
            <person name="Goodwin L."/>
            <person name="Pitluck S."/>
            <person name="Peters L."/>
            <person name="Mikhailova N."/>
            <person name="Held B."/>
            <person name="Kyrpides N."/>
            <person name="Mavromatis K."/>
            <person name="Ivanova N."/>
            <person name="Brettin T."/>
            <person name="Detter J.C."/>
            <person name="Han C."/>
            <person name="Larimer F."/>
            <person name="Land M."/>
            <person name="Hauser L."/>
            <person name="Markowitz V."/>
            <person name="Cheng J.-F."/>
            <person name="Hugenholtz P."/>
            <person name="Woyke T."/>
            <person name="Wu D."/>
            <person name="Spring S."/>
            <person name="Schroeder M."/>
            <person name="Brambilla E."/>
            <person name="Klenk H.-P."/>
            <person name="Eisen J.A."/>
        </authorList>
    </citation>
    <scope>NUCLEOTIDE SEQUENCE [LARGE SCALE GENOMIC DNA]</scope>
    <source>
        <strain evidence="2">DSM 15978 / NBRC 107637 / DMS1</strain>
        <plasmid evidence="2">Plasmid pMETHO01</plasmid>
    </source>
</reference>
<evidence type="ECO:0000313" key="2">
    <source>
        <dbReference type="Proteomes" id="UP000010866"/>
    </source>
</evidence>
<dbReference type="GeneID" id="14401671"/>
<organism evidence="1 2">
    <name type="scientific">Methanomethylovorans hollandica (strain DSM 15978 / NBRC 107637 / DMS1)</name>
    <dbReference type="NCBI Taxonomy" id="867904"/>
    <lineage>
        <taxon>Archaea</taxon>
        <taxon>Methanobacteriati</taxon>
        <taxon>Methanobacteriota</taxon>
        <taxon>Stenosarchaea group</taxon>
        <taxon>Methanomicrobia</taxon>
        <taxon>Methanosarcinales</taxon>
        <taxon>Methanosarcinaceae</taxon>
        <taxon>Methanomethylovorans</taxon>
    </lineage>
</organism>
<name>L0L366_METHD</name>
<dbReference type="AlphaFoldDB" id="L0L366"/>
<dbReference type="KEGG" id="mhz:Metho_2709"/>
<keyword evidence="1" id="KW-0614">Plasmid</keyword>
<protein>
    <submittedName>
        <fullName evidence="1">Uncharacterized protein</fullName>
    </submittedName>
</protein>